<feature type="region of interest" description="Disordered" evidence="1">
    <location>
        <begin position="1"/>
        <end position="23"/>
    </location>
</feature>
<protein>
    <submittedName>
        <fullName evidence="2">Uncharacterized protein</fullName>
    </submittedName>
</protein>
<dbReference type="EMBL" id="JAEUBE010000414">
    <property type="protein sequence ID" value="KAH3662010.1"/>
    <property type="molecule type" value="Genomic_DNA"/>
</dbReference>
<sequence length="82" mass="9249">MVSKTVDSIPRNPTVRSLRHPSGKDQWTVSGRLARLEINGRLSSLLDSKLRGWPDLFSWTMVLDSLNTSRATKTAHIRDDTT</sequence>
<accession>A0A9P8NYC2</accession>
<dbReference type="RefSeq" id="XP_046059114.1">
    <property type="nucleotide sequence ID" value="XM_046207452.1"/>
</dbReference>
<gene>
    <name evidence="2" type="ORF">OGAPHI_006191</name>
</gene>
<dbReference type="AlphaFoldDB" id="A0A9P8NYC2"/>
<reference evidence="2" key="1">
    <citation type="journal article" date="2021" name="Open Biol.">
        <title>Shared evolutionary footprints suggest mitochondrial oxidative damage underlies multiple complex I losses in fungi.</title>
        <authorList>
            <person name="Schikora-Tamarit M.A."/>
            <person name="Marcet-Houben M."/>
            <person name="Nosek J."/>
            <person name="Gabaldon T."/>
        </authorList>
    </citation>
    <scope>NUCLEOTIDE SEQUENCE</scope>
    <source>
        <strain evidence="2">CBS6075</strain>
    </source>
</reference>
<evidence type="ECO:0000256" key="1">
    <source>
        <dbReference type="SAM" id="MobiDB-lite"/>
    </source>
</evidence>
<reference evidence="2" key="2">
    <citation type="submission" date="2021-01" db="EMBL/GenBank/DDBJ databases">
        <authorList>
            <person name="Schikora-Tamarit M.A."/>
        </authorList>
    </citation>
    <scope>NUCLEOTIDE SEQUENCE</scope>
    <source>
        <strain evidence="2">CBS6075</strain>
    </source>
</reference>
<dbReference type="Proteomes" id="UP000769157">
    <property type="component" value="Unassembled WGS sequence"/>
</dbReference>
<keyword evidence="3" id="KW-1185">Reference proteome</keyword>
<evidence type="ECO:0000313" key="3">
    <source>
        <dbReference type="Proteomes" id="UP000769157"/>
    </source>
</evidence>
<organism evidence="2 3">
    <name type="scientific">Ogataea philodendri</name>
    <dbReference type="NCBI Taxonomy" id="1378263"/>
    <lineage>
        <taxon>Eukaryota</taxon>
        <taxon>Fungi</taxon>
        <taxon>Dikarya</taxon>
        <taxon>Ascomycota</taxon>
        <taxon>Saccharomycotina</taxon>
        <taxon>Pichiomycetes</taxon>
        <taxon>Pichiales</taxon>
        <taxon>Pichiaceae</taxon>
        <taxon>Ogataea</taxon>
    </lineage>
</organism>
<comment type="caution">
    <text evidence="2">The sequence shown here is derived from an EMBL/GenBank/DDBJ whole genome shotgun (WGS) entry which is preliminary data.</text>
</comment>
<proteinExistence type="predicted"/>
<evidence type="ECO:0000313" key="2">
    <source>
        <dbReference type="EMBL" id="KAH3662010.1"/>
    </source>
</evidence>
<name>A0A9P8NYC2_9ASCO</name>
<dbReference type="GeneID" id="70238155"/>